<evidence type="ECO:0000259" key="1">
    <source>
        <dbReference type="SMART" id="SM00873"/>
    </source>
</evidence>
<keyword evidence="3" id="KW-1185">Reference proteome</keyword>
<name>A0A498REF0_9FIRM</name>
<sequence length="221" mass="24278">MLIVTEEWKTAHPGACIGLMILGDLANPGFDAVLEQRKKELTVFLKASFPTKEKLYGYGPLPVYTAYYKQYKKTYHVLQQMESVIFKGKQIPAGAALVEAMFMAELKTGLLTAGHDLEFIEAPLTLAAAGDEQYTGIRGREQRTKPGDMVMRDARGILSSILGGPDFRTKITANTKQALFVVYAPPGIRPGTVQQHLDLIGDNIRTFAPAAAVELQEIYTA</sequence>
<protein>
    <submittedName>
        <fullName evidence="2">Phenylalanyl-trna synthetase b3/b4</fullName>
    </submittedName>
</protein>
<gene>
    <name evidence="2" type="ORF">LUCI_4997</name>
</gene>
<proteinExistence type="predicted"/>
<dbReference type="GO" id="GO:0003723">
    <property type="term" value="F:RNA binding"/>
    <property type="evidence" value="ECO:0007669"/>
    <property type="project" value="InterPro"/>
</dbReference>
<evidence type="ECO:0000313" key="2">
    <source>
        <dbReference type="EMBL" id="VBB09699.1"/>
    </source>
</evidence>
<dbReference type="EMBL" id="UPPP01000133">
    <property type="protein sequence ID" value="VBB09699.1"/>
    <property type="molecule type" value="Genomic_DNA"/>
</dbReference>
<dbReference type="OrthoDB" id="1550991at2"/>
<evidence type="ECO:0000313" key="3">
    <source>
        <dbReference type="Proteomes" id="UP000277811"/>
    </source>
</evidence>
<dbReference type="RefSeq" id="WP_122630492.1">
    <property type="nucleotide sequence ID" value="NZ_UPPP01000133.1"/>
</dbReference>
<dbReference type="AlphaFoldDB" id="A0A498REF0"/>
<feature type="domain" description="B3/B4 tRNA-binding" evidence="1">
    <location>
        <begin position="63"/>
        <end position="209"/>
    </location>
</feature>
<dbReference type="GO" id="GO:0004826">
    <property type="term" value="F:phenylalanine-tRNA ligase activity"/>
    <property type="evidence" value="ECO:0007669"/>
    <property type="project" value="InterPro"/>
</dbReference>
<accession>A0A498REF0</accession>
<dbReference type="InterPro" id="IPR005146">
    <property type="entry name" value="B3/B4_tRNA-bd"/>
</dbReference>
<dbReference type="SMART" id="SM00873">
    <property type="entry name" value="B3_4"/>
    <property type="match status" value="1"/>
</dbReference>
<organism evidence="2 3">
    <name type="scientific">Lucifera butyrica</name>
    <dbReference type="NCBI Taxonomy" id="1351585"/>
    <lineage>
        <taxon>Bacteria</taxon>
        <taxon>Bacillati</taxon>
        <taxon>Bacillota</taxon>
        <taxon>Negativicutes</taxon>
        <taxon>Veillonellales</taxon>
        <taxon>Veillonellaceae</taxon>
        <taxon>Lucifera</taxon>
    </lineage>
</organism>
<dbReference type="Proteomes" id="UP000277811">
    <property type="component" value="Unassembled WGS sequence"/>
</dbReference>
<reference evidence="2 3" key="1">
    <citation type="submission" date="2018-06" db="EMBL/GenBank/DDBJ databases">
        <authorList>
            <person name="Strepis N."/>
        </authorList>
    </citation>
    <scope>NUCLEOTIDE SEQUENCE [LARGE SCALE GENOMIC DNA]</scope>
    <source>
        <strain evidence="2">LUCI</strain>
    </source>
</reference>
<dbReference type="SUPFAM" id="SSF56037">
    <property type="entry name" value="PheT/TilS domain"/>
    <property type="match status" value="1"/>
</dbReference>
<keyword evidence="2" id="KW-0030">Aminoacyl-tRNA synthetase</keyword>
<keyword evidence="2" id="KW-0436">Ligase</keyword>